<evidence type="ECO:0000259" key="4">
    <source>
        <dbReference type="Pfam" id="PF04715"/>
    </source>
</evidence>
<evidence type="ECO:0000313" key="5">
    <source>
        <dbReference type="EMBL" id="MBL0385877.1"/>
    </source>
</evidence>
<dbReference type="EMBL" id="JAEQNB010000001">
    <property type="protein sequence ID" value="MBL0385877.1"/>
    <property type="molecule type" value="Genomic_DNA"/>
</dbReference>
<organism evidence="5 6">
    <name type="scientific">Tumebacillus amylolyticus</name>
    <dbReference type="NCBI Taxonomy" id="2801339"/>
    <lineage>
        <taxon>Bacteria</taxon>
        <taxon>Bacillati</taxon>
        <taxon>Bacillota</taxon>
        <taxon>Bacilli</taxon>
        <taxon>Bacillales</taxon>
        <taxon>Alicyclobacillaceae</taxon>
        <taxon>Tumebacillus</taxon>
    </lineage>
</organism>
<dbReference type="InterPro" id="IPR005802">
    <property type="entry name" value="ADC_synth_comp_1"/>
</dbReference>
<dbReference type="Pfam" id="PF00425">
    <property type="entry name" value="Chorismate_bind"/>
    <property type="match status" value="1"/>
</dbReference>
<evidence type="ECO:0000313" key="6">
    <source>
        <dbReference type="Proteomes" id="UP000602284"/>
    </source>
</evidence>
<dbReference type="PANTHER" id="PTHR11236:SF50">
    <property type="entry name" value="AMINODEOXYCHORISMATE SYNTHASE COMPONENT 1"/>
    <property type="match status" value="1"/>
</dbReference>
<keyword evidence="5" id="KW-0032">Aminotransferase</keyword>
<dbReference type="PRINTS" id="PR00095">
    <property type="entry name" value="ANTSNTHASEI"/>
</dbReference>
<proteinExistence type="predicted"/>
<dbReference type="Gene3D" id="3.60.120.10">
    <property type="entry name" value="Anthranilate synthase"/>
    <property type="match status" value="1"/>
</dbReference>
<evidence type="ECO:0000256" key="1">
    <source>
        <dbReference type="ARBA" id="ARBA00013139"/>
    </source>
</evidence>
<dbReference type="InterPro" id="IPR005801">
    <property type="entry name" value="ADC_synthase"/>
</dbReference>
<evidence type="ECO:0000256" key="2">
    <source>
        <dbReference type="ARBA" id="ARBA00022679"/>
    </source>
</evidence>
<dbReference type="InterPro" id="IPR015890">
    <property type="entry name" value="Chorismate_C"/>
</dbReference>
<feature type="domain" description="Chorismate-utilising enzyme C-terminal" evidence="3">
    <location>
        <begin position="202"/>
        <end position="457"/>
    </location>
</feature>
<keyword evidence="2 5" id="KW-0808">Transferase</keyword>
<name>A0ABS1J6H1_9BACL</name>
<dbReference type="SUPFAM" id="SSF56322">
    <property type="entry name" value="ADC synthase"/>
    <property type="match status" value="1"/>
</dbReference>
<dbReference type="RefSeq" id="WP_201631435.1">
    <property type="nucleotide sequence ID" value="NZ_JAEQNB010000001.1"/>
</dbReference>
<dbReference type="Proteomes" id="UP000602284">
    <property type="component" value="Unassembled WGS sequence"/>
</dbReference>
<gene>
    <name evidence="5" type="primary">pabB</name>
    <name evidence="5" type="ORF">JJB07_04365</name>
</gene>
<accession>A0ABS1J6H1</accession>
<comment type="caution">
    <text evidence="5">The sequence shown here is derived from an EMBL/GenBank/DDBJ whole genome shotgun (WGS) entry which is preliminary data.</text>
</comment>
<dbReference type="InterPro" id="IPR006805">
    <property type="entry name" value="Anth_synth_I_N"/>
</dbReference>
<evidence type="ECO:0000259" key="3">
    <source>
        <dbReference type="Pfam" id="PF00425"/>
    </source>
</evidence>
<dbReference type="NCBIfam" id="TIGR00553">
    <property type="entry name" value="pabB"/>
    <property type="match status" value="1"/>
</dbReference>
<dbReference type="GO" id="GO:0046820">
    <property type="term" value="F:4-amino-4-deoxychorismate synthase activity"/>
    <property type="evidence" value="ECO:0007669"/>
    <property type="project" value="UniProtKB-EC"/>
</dbReference>
<sequence length="478" mass="52925">MRLFAAWRKMDGALDAISLFARGARLPYSLWLDSGSHGRYMILAWEPVRQVELRHDDVECPFDRIDRLLAEAPKVQSPPADAPPYLSGVLGFLGYELGWGQEQIGESKPNPHEIPDGVLILPGKALIIDVLEKTTWAVAVTESDTAESAVDALVAQVLIWNEAPYETAKQGASGISEPTTASHSNLNSTPRALTALQPEITKSEYLDRIRRVKHYIREGDIFQANFTYQIAVEVEDADPWELYLALRETNGGTYAGYFNIPGYLILSGSPELFLRWDDTHIETIPIKGTRPRGTDEASDLALRNDLATSEKDRAELLMIVDLERNDLGKFCKPGSVEVPVLFDIEAHRTVWHQVAVVRGALPSNITAGAILKATFPGGSITGAPKIRAMQIIHELETSRRGIYTGALGFLDTRGTASWNIAIRTMTFTDDREIRLYVGGGIVADSDPEDEYLETQVKAQGMIRAINAWSRGKITPDWL</sequence>
<feature type="domain" description="Anthranilate synthase component I N-terminal" evidence="4">
    <location>
        <begin position="14"/>
        <end position="135"/>
    </location>
</feature>
<dbReference type="Pfam" id="PF04715">
    <property type="entry name" value="Anth_synt_I_N"/>
    <property type="match status" value="1"/>
</dbReference>
<protein>
    <recommendedName>
        <fullName evidence="1">aminodeoxychorismate synthase</fullName>
        <ecNumber evidence="1">2.6.1.85</ecNumber>
    </recommendedName>
</protein>
<dbReference type="EC" id="2.6.1.85" evidence="1"/>
<dbReference type="InterPro" id="IPR019999">
    <property type="entry name" value="Anth_synth_I-like"/>
</dbReference>
<dbReference type="PANTHER" id="PTHR11236">
    <property type="entry name" value="AMINOBENZOATE/ANTHRANILATE SYNTHASE"/>
    <property type="match status" value="1"/>
</dbReference>
<keyword evidence="6" id="KW-1185">Reference proteome</keyword>
<reference evidence="5 6" key="1">
    <citation type="submission" date="2021-01" db="EMBL/GenBank/DDBJ databases">
        <title>Tumebacillus sp. strain ITR2 16S ribosomal RNA gene Genome sequencing and assembly.</title>
        <authorList>
            <person name="Kang M."/>
        </authorList>
    </citation>
    <scope>NUCLEOTIDE SEQUENCE [LARGE SCALE GENOMIC DNA]</scope>
    <source>
        <strain evidence="5 6">ITR2</strain>
    </source>
</reference>